<dbReference type="EMBL" id="CP009399">
    <property type="protein sequence ID" value="AIO00494.1"/>
    <property type="molecule type" value="Genomic_DNA"/>
</dbReference>
<dbReference type="PANTHER" id="PTHR42769:SF4">
    <property type="entry name" value="DISMUTASE, PUTATIVE-RELATED"/>
    <property type="match status" value="1"/>
</dbReference>
<dbReference type="eggNOG" id="ENOG502S57Q">
    <property type="taxonomic scope" value="Eukaryota"/>
</dbReference>
<dbReference type="EC" id="1.15.1.1" evidence="1"/>
<gene>
    <name evidence="1" type="ORF">LPMP_302710</name>
</gene>
<evidence type="ECO:0000313" key="1">
    <source>
        <dbReference type="EMBL" id="AIO00494.1"/>
    </source>
</evidence>
<evidence type="ECO:0000313" key="2">
    <source>
        <dbReference type="Proteomes" id="UP000063063"/>
    </source>
</evidence>
<dbReference type="PANTHER" id="PTHR42769">
    <property type="entry name" value="SUPEROXIDE DISMUTASE"/>
    <property type="match status" value="1"/>
</dbReference>
<protein>
    <submittedName>
        <fullName evidence="1">Superoxide dismutase, putative</fullName>
        <ecNumber evidence="1">1.15.1.1</ecNumber>
    </submittedName>
</protein>
<accession>A0A088RWU2</accession>
<organism evidence="1 2">
    <name type="scientific">Leishmania panamensis</name>
    <dbReference type="NCBI Taxonomy" id="5679"/>
    <lineage>
        <taxon>Eukaryota</taxon>
        <taxon>Discoba</taxon>
        <taxon>Euglenozoa</taxon>
        <taxon>Kinetoplastea</taxon>
        <taxon>Metakinetoplastina</taxon>
        <taxon>Trypanosomatida</taxon>
        <taxon>Trypanosomatidae</taxon>
        <taxon>Leishmaniinae</taxon>
        <taxon>Leishmania</taxon>
        <taxon>Leishmania guyanensis species complex</taxon>
    </lineage>
</organism>
<dbReference type="Gene3D" id="3.55.40.20">
    <property type="entry name" value="Iron/manganese superoxide dismutase, C-terminal domain"/>
    <property type="match status" value="1"/>
</dbReference>
<sequence length="268" mass="30118">MRVSVLQLFREYVPKGAFTHVSLALATPHGVTRAFRTTEMAAAAADAERDAKGFFHLPRIDYDVSQGVAPLMTRKQFDVQYHVFHKAAVDQLNTHTLGSELEGHNLNVVLRNSSFDASRAVIHTAASEHFNYCFWYRSLRPWGTAVPTRLRDGLQLQYSQNGTVDAVGEVQRLFAVTALSQQSVGGWVYLIWTGKAFDVLAFDHGTCPLGSDLIPLLALNTHESARCYDYPLAEGDEEGDNVERFVRNFFKTCNWKLAEHYFLQCGRA</sequence>
<dbReference type="RefSeq" id="XP_010701294.1">
    <property type="nucleotide sequence ID" value="XM_010702992.1"/>
</dbReference>
<dbReference type="SUPFAM" id="SSF46609">
    <property type="entry name" value="Fe,Mn superoxide dismutase (SOD), N-terminal domain"/>
    <property type="match status" value="1"/>
</dbReference>
<dbReference type="GO" id="GO:0004784">
    <property type="term" value="F:superoxide dismutase activity"/>
    <property type="evidence" value="ECO:0007669"/>
    <property type="project" value="UniProtKB-EC"/>
</dbReference>
<name>A0A088RWU2_LEIPA</name>
<dbReference type="InterPro" id="IPR036324">
    <property type="entry name" value="Mn/Fe_SOD_N_sf"/>
</dbReference>
<dbReference type="InterPro" id="IPR036314">
    <property type="entry name" value="SOD_C_sf"/>
</dbReference>
<dbReference type="KEGG" id="lpan:LPMP_302710"/>
<dbReference type="OrthoDB" id="275227at2759"/>
<proteinExistence type="predicted"/>
<dbReference type="SUPFAM" id="SSF54719">
    <property type="entry name" value="Fe,Mn superoxide dismutase (SOD), C-terminal domain"/>
    <property type="match status" value="1"/>
</dbReference>
<keyword evidence="1" id="KW-0560">Oxidoreductase</keyword>
<keyword evidence="2" id="KW-1185">Reference proteome</keyword>
<dbReference type="VEuPathDB" id="TriTrypDB:LPMP_302710"/>
<reference evidence="1 2" key="1">
    <citation type="journal article" date="2015" name="Sci. Rep.">
        <title>The genome of Leishmania panamensis: insights into genomics of the L. (Viannia) subgenus.</title>
        <authorList>
            <person name="Llanes A."/>
            <person name="Restrepo C.M."/>
            <person name="Vecchio G.D."/>
            <person name="Anguizola F.J."/>
            <person name="Lleonart R."/>
        </authorList>
    </citation>
    <scope>NUCLEOTIDE SEQUENCE [LARGE SCALE GENOMIC DNA]</scope>
    <source>
        <strain evidence="1 2">MHOM/PA/94/PSC-1</strain>
    </source>
</reference>
<dbReference type="GeneID" id="22577324"/>
<dbReference type="Proteomes" id="UP000063063">
    <property type="component" value="Chromosome 30"/>
</dbReference>
<dbReference type="AlphaFoldDB" id="A0A088RWU2"/>
<dbReference type="VEuPathDB" id="TriTrypDB:LPAL13_300031700"/>